<sequence>MGQGHKMDCSMRLKAPKDRRWVEAGTNKPYTVGLNLFDMGE</sequence>
<organism evidence="1 2">
    <name type="scientific">Streptomyces phage BRock</name>
    <dbReference type="NCBI Taxonomy" id="1913591"/>
    <lineage>
        <taxon>Viruses</taxon>
        <taxon>Duplodnaviria</taxon>
        <taxon>Heunggongvirae</taxon>
        <taxon>Uroviricota</taxon>
        <taxon>Caudoviricetes</taxon>
        <taxon>Borockvirus</taxon>
        <taxon>Borockvirus brock</taxon>
    </lineage>
</organism>
<dbReference type="EMBL" id="KX925554">
    <property type="protein sequence ID" value="APC46369.1"/>
    <property type="molecule type" value="Genomic_DNA"/>
</dbReference>
<evidence type="ECO:0000313" key="1">
    <source>
        <dbReference type="EMBL" id="APC46369.1"/>
    </source>
</evidence>
<name>A0A1J0GW06_9CAUD</name>
<keyword evidence="2" id="KW-1185">Reference proteome</keyword>
<dbReference type="RefSeq" id="YP_009831832.1">
    <property type="nucleotide sequence ID" value="NC_048650.1"/>
</dbReference>
<proteinExistence type="predicted"/>
<dbReference type="KEGG" id="vg:55601521"/>
<dbReference type="GeneID" id="55601521"/>
<reference evidence="1 2" key="1">
    <citation type="submission" date="2016-09" db="EMBL/GenBank/DDBJ databases">
        <title>Complete Genome Sequence of Streptomyces 5a phage BRock.</title>
        <authorList>
            <person name="Crossman A."/>
            <person name="Baron S."/>
            <person name="Jamdagni P."/>
            <person name="Khatri P."/>
            <person name="Sharma D."/>
            <person name="Pandey M."/>
            <person name="Goyal S."/>
            <person name="Kumar S."/>
            <person name="Phogat A."/>
            <person name="Chawla G."/>
            <person name="Pasricha M."/>
            <person name="Gupta K."/>
            <person name="Bazzad D."/>
            <person name="Aggarwal V."/>
            <person name="Poughat A."/>
            <person name="Singh K."/>
            <person name="Rana P."/>
            <person name="Gautam R."/>
            <person name="Sharma V."/>
            <person name="Tyagi D."/>
            <person name="Shahi A."/>
            <person name="Jangra N."/>
            <person name="Malik M."/>
            <person name="Sidhu P.K."/>
            <person name="Malik S."/>
            <person name="Ghalyan Y."/>
            <person name="Sharma S.S."/>
            <person name="Malik A."/>
            <person name="Chuttani R."/>
            <person name="Bamal N."/>
            <person name="Bhadula D."/>
            <person name="Batra A."/>
            <person name="Temple L."/>
            <person name="Nehra K."/>
        </authorList>
    </citation>
    <scope>NUCLEOTIDE SEQUENCE [LARGE SCALE GENOMIC DNA]</scope>
</reference>
<dbReference type="Proteomes" id="UP000224898">
    <property type="component" value="Segment"/>
</dbReference>
<protein>
    <submittedName>
        <fullName evidence="1">Uncharacterized protein</fullName>
    </submittedName>
</protein>
<evidence type="ECO:0000313" key="2">
    <source>
        <dbReference type="Proteomes" id="UP000224898"/>
    </source>
</evidence>
<accession>A0A1J0GW06</accession>